<protein>
    <submittedName>
        <fullName evidence="9">Deoxyribodipyrimidine photo-lyase family protein (Cryptochrome)</fullName>
    </submittedName>
</protein>
<dbReference type="InterPro" id="IPR002081">
    <property type="entry name" value="Cryptochrome/DNA_photolyase_1"/>
</dbReference>
<name>A0A1I1LCV9_9BACT</name>
<dbReference type="InterPro" id="IPR005101">
    <property type="entry name" value="Cryptochr/Photolyase_FAD-bd"/>
</dbReference>
<dbReference type="STRING" id="662367.SAMN05216167_102200"/>
<dbReference type="AlphaFoldDB" id="A0A1I1LCV9"/>
<keyword evidence="2 5" id="KW-0285">Flavoprotein</keyword>
<organism evidence="9 10">
    <name type="scientific">Spirosoma endophyticum</name>
    <dbReference type="NCBI Taxonomy" id="662367"/>
    <lineage>
        <taxon>Bacteria</taxon>
        <taxon>Pseudomonadati</taxon>
        <taxon>Bacteroidota</taxon>
        <taxon>Cytophagia</taxon>
        <taxon>Cytophagales</taxon>
        <taxon>Cytophagaceae</taxon>
        <taxon>Spirosoma</taxon>
    </lineage>
</organism>
<feature type="binding site" evidence="5">
    <location>
        <position position="257"/>
    </location>
    <ligand>
        <name>FAD</name>
        <dbReference type="ChEBI" id="CHEBI:57692"/>
    </ligand>
</feature>
<feature type="region of interest" description="Disordered" evidence="7">
    <location>
        <begin position="529"/>
        <end position="561"/>
    </location>
</feature>
<keyword evidence="4 6" id="KW-0157">Chromophore</keyword>
<dbReference type="GO" id="GO:0009416">
    <property type="term" value="P:response to light stimulus"/>
    <property type="evidence" value="ECO:0007669"/>
    <property type="project" value="TreeGrafter"/>
</dbReference>
<dbReference type="Proteomes" id="UP000198598">
    <property type="component" value="Unassembled WGS sequence"/>
</dbReference>
<evidence type="ECO:0000313" key="10">
    <source>
        <dbReference type="Proteomes" id="UP000198598"/>
    </source>
</evidence>
<dbReference type="GO" id="GO:0071949">
    <property type="term" value="F:FAD binding"/>
    <property type="evidence" value="ECO:0007669"/>
    <property type="project" value="TreeGrafter"/>
</dbReference>
<dbReference type="GO" id="GO:0003904">
    <property type="term" value="F:deoxyribodipyrimidine photo-lyase activity"/>
    <property type="evidence" value="ECO:0007669"/>
    <property type="project" value="TreeGrafter"/>
</dbReference>
<dbReference type="PROSITE" id="PS00394">
    <property type="entry name" value="DNA_PHOTOLYASES_1_1"/>
    <property type="match status" value="1"/>
</dbReference>
<accession>A0A1I1LCV9</accession>
<dbReference type="GO" id="GO:0003677">
    <property type="term" value="F:DNA binding"/>
    <property type="evidence" value="ECO:0007669"/>
    <property type="project" value="TreeGrafter"/>
</dbReference>
<evidence type="ECO:0000256" key="3">
    <source>
        <dbReference type="ARBA" id="ARBA00022827"/>
    </source>
</evidence>
<comment type="similarity">
    <text evidence="6">Belongs to the DNA photolyase family.</text>
</comment>
<dbReference type="PANTHER" id="PTHR11455:SF9">
    <property type="entry name" value="CRYPTOCHROME CIRCADIAN CLOCK 5 ISOFORM X1"/>
    <property type="match status" value="1"/>
</dbReference>
<proteinExistence type="inferred from homology"/>
<keyword evidence="3 5" id="KW-0274">FAD</keyword>
<keyword evidence="9" id="KW-0456">Lyase</keyword>
<comment type="cofactor">
    <cofactor evidence="1">
        <name>(6R)-5,10-methylene-5,6,7,8-tetrahydrofolate</name>
        <dbReference type="ChEBI" id="CHEBI:15636"/>
    </cofactor>
</comment>
<feature type="binding site" evidence="5">
    <location>
        <position position="311"/>
    </location>
    <ligand>
        <name>FAD</name>
        <dbReference type="ChEBI" id="CHEBI:57692"/>
    </ligand>
</feature>
<gene>
    <name evidence="9" type="ORF">SAMN05216167_102200</name>
</gene>
<dbReference type="Pfam" id="PF00875">
    <property type="entry name" value="DNA_photolyase"/>
    <property type="match status" value="1"/>
</dbReference>
<dbReference type="GO" id="GO:0006139">
    <property type="term" value="P:nucleobase-containing compound metabolic process"/>
    <property type="evidence" value="ECO:0007669"/>
    <property type="project" value="UniProtKB-ARBA"/>
</dbReference>
<evidence type="ECO:0000259" key="8">
    <source>
        <dbReference type="PROSITE" id="PS51645"/>
    </source>
</evidence>
<feature type="domain" description="Photolyase/cryptochrome alpha/beta" evidence="8">
    <location>
        <begin position="6"/>
        <end position="175"/>
    </location>
</feature>
<evidence type="ECO:0000256" key="4">
    <source>
        <dbReference type="ARBA" id="ARBA00022991"/>
    </source>
</evidence>
<dbReference type="InterPro" id="IPR006050">
    <property type="entry name" value="DNA_photolyase_N"/>
</dbReference>
<dbReference type="EMBL" id="FOLQ01000002">
    <property type="protein sequence ID" value="SFC70805.1"/>
    <property type="molecule type" value="Genomic_DNA"/>
</dbReference>
<comment type="cofactor">
    <cofactor evidence="5">
        <name>FAD</name>
        <dbReference type="ChEBI" id="CHEBI:57692"/>
    </cofactor>
    <text evidence="5">Binds 1 FAD per subunit.</text>
</comment>
<dbReference type="Gene3D" id="1.10.579.10">
    <property type="entry name" value="DNA Cyclobutane Dipyrimidine Photolyase, subunit A, domain 3"/>
    <property type="match status" value="1"/>
</dbReference>
<dbReference type="InterPro" id="IPR018394">
    <property type="entry name" value="DNA_photolyase_1_CS_C"/>
</dbReference>
<dbReference type="InterPro" id="IPR036134">
    <property type="entry name" value="Crypto/Photolyase_FAD-like_sf"/>
</dbReference>
<sequence>MPNRPTINVLWFKRDLRLRDHAPLQAAIAMGQRASKRPLLLLYCFEPSLMADPNYDLRHWRFVHECLADINQQLATLPAPPAFQSETNHLVYEWLPFEFEDHQEDTQPETGQPTVWVFHREVLEVLTALQTQFAIGTIFSHEETGLAVTYNRDKAVARFCHQQGISWHEFQHNGVIRRLKNRETWAANWQQTMQAPQQHPDLARWYPANVSSTWFETERGPDLPTAWQMPNPSFQPGGEHNGHRYLISFLSERIGQYAASISKPLESRRGCSRVSPYLSWGCLSIRQVYQAQQQATKNPGLVGVGRQFGAFASRMRWHCHFIQKFEGEDRMEFENVNRAFDALPKNTNPDHYAAWRDGRTGFPLIDACMRCLSATGYINFRMRAMLTSFLTHHLFQHWQEGGWHLARLFTDFEPGIHYAQLQMQSGMTGTNTVRIYNPVKQSQDHDPQGVFIRQWVPELANCPVAYIHHPWTMPPLEQMMEHFQIGIDYPAPIIDASVMARQARILLHQPRQTDVGQSEQARILAKHSLPASDRLKETEGQLGKNRKQAATSSETKGPYPRNQLALWQSSGFM</sequence>
<keyword evidence="10" id="KW-1185">Reference proteome</keyword>
<dbReference type="PRINTS" id="PR00147">
    <property type="entry name" value="DNAPHOTLYASE"/>
</dbReference>
<dbReference type="Gene3D" id="3.40.50.620">
    <property type="entry name" value="HUPs"/>
    <property type="match status" value="1"/>
</dbReference>
<dbReference type="OrthoDB" id="9772484at2"/>
<dbReference type="PROSITE" id="PS51645">
    <property type="entry name" value="PHR_CRY_ALPHA_BETA"/>
    <property type="match status" value="1"/>
</dbReference>
<dbReference type="Gene3D" id="1.25.40.80">
    <property type="match status" value="1"/>
</dbReference>
<evidence type="ECO:0000256" key="5">
    <source>
        <dbReference type="PIRSR" id="PIRSR602081-1"/>
    </source>
</evidence>
<dbReference type="SUPFAM" id="SSF48173">
    <property type="entry name" value="Cryptochrome/photolyase FAD-binding domain"/>
    <property type="match status" value="1"/>
</dbReference>
<dbReference type="Pfam" id="PF03441">
    <property type="entry name" value="FAD_binding_7"/>
    <property type="match status" value="1"/>
</dbReference>
<reference evidence="9 10" key="1">
    <citation type="submission" date="2016-10" db="EMBL/GenBank/DDBJ databases">
        <authorList>
            <person name="de Groot N.N."/>
        </authorList>
    </citation>
    <scope>NUCLEOTIDE SEQUENCE [LARGE SCALE GENOMIC DNA]</scope>
    <source>
        <strain evidence="9 10">DSM 26130</strain>
    </source>
</reference>
<dbReference type="SUPFAM" id="SSF52425">
    <property type="entry name" value="Cryptochrome/photolyase, N-terminal domain"/>
    <property type="match status" value="2"/>
</dbReference>
<dbReference type="GO" id="GO:0006950">
    <property type="term" value="P:response to stress"/>
    <property type="evidence" value="ECO:0007669"/>
    <property type="project" value="UniProtKB-ARBA"/>
</dbReference>
<dbReference type="RefSeq" id="WP_093824023.1">
    <property type="nucleotide sequence ID" value="NZ_FOLQ01000002.1"/>
</dbReference>
<evidence type="ECO:0000256" key="1">
    <source>
        <dbReference type="ARBA" id="ARBA00001932"/>
    </source>
</evidence>
<evidence type="ECO:0000313" key="9">
    <source>
        <dbReference type="EMBL" id="SFC70805.1"/>
    </source>
</evidence>
<evidence type="ECO:0000256" key="2">
    <source>
        <dbReference type="ARBA" id="ARBA00022630"/>
    </source>
</evidence>
<evidence type="ECO:0000256" key="6">
    <source>
        <dbReference type="RuleBase" id="RU004182"/>
    </source>
</evidence>
<evidence type="ECO:0000256" key="7">
    <source>
        <dbReference type="SAM" id="MobiDB-lite"/>
    </source>
</evidence>
<dbReference type="InterPro" id="IPR036155">
    <property type="entry name" value="Crypto/Photolyase_N_sf"/>
</dbReference>
<dbReference type="PANTHER" id="PTHR11455">
    <property type="entry name" value="CRYPTOCHROME"/>
    <property type="match status" value="1"/>
</dbReference>
<dbReference type="InterPro" id="IPR014729">
    <property type="entry name" value="Rossmann-like_a/b/a_fold"/>
</dbReference>